<evidence type="ECO:0000313" key="3">
    <source>
        <dbReference type="EMBL" id="RPA85831.1"/>
    </source>
</evidence>
<dbReference type="EMBL" id="ML119652">
    <property type="protein sequence ID" value="RPA85831.1"/>
    <property type="molecule type" value="Genomic_DNA"/>
</dbReference>
<feature type="compositionally biased region" description="Acidic residues" evidence="2">
    <location>
        <begin position="254"/>
        <end position="265"/>
    </location>
</feature>
<protein>
    <submittedName>
        <fullName evidence="3">Uncharacterized protein</fullName>
    </submittedName>
</protein>
<keyword evidence="1" id="KW-0175">Coiled coil</keyword>
<evidence type="ECO:0000256" key="1">
    <source>
        <dbReference type="SAM" id="Coils"/>
    </source>
</evidence>
<evidence type="ECO:0000313" key="4">
    <source>
        <dbReference type="Proteomes" id="UP000275078"/>
    </source>
</evidence>
<feature type="region of interest" description="Disordered" evidence="2">
    <location>
        <begin position="245"/>
        <end position="267"/>
    </location>
</feature>
<name>A0A3N4INQ4_ASCIM</name>
<gene>
    <name evidence="3" type="ORF">BJ508DRAFT_350384</name>
</gene>
<dbReference type="AlphaFoldDB" id="A0A3N4INQ4"/>
<keyword evidence="4" id="KW-1185">Reference proteome</keyword>
<sequence length="304" mass="36625">MREAIPSQIRFYGLEDLTEEVKLRLEIINSPHFLQLDPNFRHLAVELEMHYHAFRREFLFALYDIDVLSNEQFKKYLGDWGSLKDSMPGTYIWVSWYTATPEIKYLEMFSWKAGVLAAKMKFWRERWNETSSNVVFEEWGLRQDVMAKLETLKMEIKNFRELCNESVRRIVAAQVFFEANYHDLEGDFHEEDCHEEDCHEEDCHEEDCHEEDCHEEDCHEEDCDEEDCNEEDCNEEDYTEEDCHEEDRDCHEEVEPDDSQEETFEKEDYHGTDRSVCFRYQGWCEVLDAFMKKECNKEDVNLLL</sequence>
<dbReference type="Proteomes" id="UP000275078">
    <property type="component" value="Unassembled WGS sequence"/>
</dbReference>
<accession>A0A3N4INQ4</accession>
<evidence type="ECO:0000256" key="2">
    <source>
        <dbReference type="SAM" id="MobiDB-lite"/>
    </source>
</evidence>
<dbReference type="STRING" id="1160509.A0A3N4INQ4"/>
<reference evidence="3 4" key="1">
    <citation type="journal article" date="2018" name="Nat. Ecol. Evol.">
        <title>Pezizomycetes genomes reveal the molecular basis of ectomycorrhizal truffle lifestyle.</title>
        <authorList>
            <person name="Murat C."/>
            <person name="Payen T."/>
            <person name="Noel B."/>
            <person name="Kuo A."/>
            <person name="Morin E."/>
            <person name="Chen J."/>
            <person name="Kohler A."/>
            <person name="Krizsan K."/>
            <person name="Balestrini R."/>
            <person name="Da Silva C."/>
            <person name="Montanini B."/>
            <person name="Hainaut M."/>
            <person name="Levati E."/>
            <person name="Barry K.W."/>
            <person name="Belfiori B."/>
            <person name="Cichocki N."/>
            <person name="Clum A."/>
            <person name="Dockter R.B."/>
            <person name="Fauchery L."/>
            <person name="Guy J."/>
            <person name="Iotti M."/>
            <person name="Le Tacon F."/>
            <person name="Lindquist E.A."/>
            <person name="Lipzen A."/>
            <person name="Malagnac F."/>
            <person name="Mello A."/>
            <person name="Molinier V."/>
            <person name="Miyauchi S."/>
            <person name="Poulain J."/>
            <person name="Riccioni C."/>
            <person name="Rubini A."/>
            <person name="Sitrit Y."/>
            <person name="Splivallo R."/>
            <person name="Traeger S."/>
            <person name="Wang M."/>
            <person name="Zifcakova L."/>
            <person name="Wipf D."/>
            <person name="Zambonelli A."/>
            <person name="Paolocci F."/>
            <person name="Nowrousian M."/>
            <person name="Ottonello S."/>
            <person name="Baldrian P."/>
            <person name="Spatafora J.W."/>
            <person name="Henrissat B."/>
            <person name="Nagy L.G."/>
            <person name="Aury J.M."/>
            <person name="Wincker P."/>
            <person name="Grigoriev I.V."/>
            <person name="Bonfante P."/>
            <person name="Martin F.M."/>
        </authorList>
    </citation>
    <scope>NUCLEOTIDE SEQUENCE [LARGE SCALE GENOMIC DNA]</scope>
    <source>
        <strain evidence="3 4">RN42</strain>
    </source>
</reference>
<proteinExistence type="predicted"/>
<feature type="coiled-coil region" evidence="1">
    <location>
        <begin position="142"/>
        <end position="169"/>
    </location>
</feature>
<organism evidence="3 4">
    <name type="scientific">Ascobolus immersus RN42</name>
    <dbReference type="NCBI Taxonomy" id="1160509"/>
    <lineage>
        <taxon>Eukaryota</taxon>
        <taxon>Fungi</taxon>
        <taxon>Dikarya</taxon>
        <taxon>Ascomycota</taxon>
        <taxon>Pezizomycotina</taxon>
        <taxon>Pezizomycetes</taxon>
        <taxon>Pezizales</taxon>
        <taxon>Ascobolaceae</taxon>
        <taxon>Ascobolus</taxon>
    </lineage>
</organism>